<organism evidence="1 2">
    <name type="scientific">Amycolatopsis rhizosphaerae</name>
    <dbReference type="NCBI Taxonomy" id="2053003"/>
    <lineage>
        <taxon>Bacteria</taxon>
        <taxon>Bacillati</taxon>
        <taxon>Actinomycetota</taxon>
        <taxon>Actinomycetes</taxon>
        <taxon>Pseudonocardiales</taxon>
        <taxon>Pseudonocardiaceae</taxon>
        <taxon>Amycolatopsis</taxon>
    </lineage>
</organism>
<protein>
    <recommendedName>
        <fullName evidence="3">Serine hydrolase</fullName>
    </recommendedName>
</protein>
<gene>
    <name evidence="1" type="ORF">FNH05_22430</name>
</gene>
<name>A0A558C0U3_9PSEU</name>
<dbReference type="EMBL" id="VJWX01000246">
    <property type="protein sequence ID" value="TVT42399.1"/>
    <property type="molecule type" value="Genomic_DNA"/>
</dbReference>
<dbReference type="InterPro" id="IPR000871">
    <property type="entry name" value="Beta-lactam_class-A"/>
</dbReference>
<dbReference type="InterPro" id="IPR012338">
    <property type="entry name" value="Beta-lactam/transpept-like"/>
</dbReference>
<comment type="caution">
    <text evidence="1">The sequence shown here is derived from an EMBL/GenBank/DDBJ whole genome shotgun (WGS) entry which is preliminary data.</text>
</comment>
<dbReference type="SUPFAM" id="SSF56601">
    <property type="entry name" value="beta-lactamase/transpeptidase-like"/>
    <property type="match status" value="1"/>
</dbReference>
<accession>A0A558C0U3</accession>
<reference evidence="1 2" key="1">
    <citation type="submission" date="2019-07" db="EMBL/GenBank/DDBJ databases">
        <authorList>
            <person name="Duangmal K."/>
            <person name="Teo W.F.A."/>
        </authorList>
    </citation>
    <scope>NUCLEOTIDE SEQUENCE [LARGE SCALE GENOMIC DNA]</scope>
    <source>
        <strain evidence="1 2">TBRC 6029</strain>
    </source>
</reference>
<dbReference type="Proteomes" id="UP000320011">
    <property type="component" value="Unassembled WGS sequence"/>
</dbReference>
<evidence type="ECO:0000313" key="1">
    <source>
        <dbReference type="EMBL" id="TVT42399.1"/>
    </source>
</evidence>
<dbReference type="GO" id="GO:0030655">
    <property type="term" value="P:beta-lactam antibiotic catabolic process"/>
    <property type="evidence" value="ECO:0007669"/>
    <property type="project" value="InterPro"/>
</dbReference>
<dbReference type="AlphaFoldDB" id="A0A558C0U3"/>
<dbReference type="PANTHER" id="PTHR35333">
    <property type="entry name" value="BETA-LACTAMASE"/>
    <property type="match status" value="1"/>
</dbReference>
<dbReference type="OrthoDB" id="4981298at2"/>
<keyword evidence="2" id="KW-1185">Reference proteome</keyword>
<reference evidence="1 2" key="2">
    <citation type="submission" date="2019-08" db="EMBL/GenBank/DDBJ databases">
        <title>Amycolatopsis acidicola sp. nov., isolated from peat swamp forest soil.</title>
        <authorList>
            <person name="Srisuk N."/>
        </authorList>
    </citation>
    <scope>NUCLEOTIDE SEQUENCE [LARGE SCALE GENOMIC DNA]</scope>
    <source>
        <strain evidence="1 2">TBRC 6029</strain>
    </source>
</reference>
<dbReference type="PANTHER" id="PTHR35333:SF3">
    <property type="entry name" value="BETA-LACTAMASE-TYPE TRANSPEPTIDASE FOLD CONTAINING PROTEIN"/>
    <property type="match status" value="1"/>
</dbReference>
<proteinExistence type="predicted"/>
<dbReference type="GO" id="GO:0008800">
    <property type="term" value="F:beta-lactamase activity"/>
    <property type="evidence" value="ECO:0007669"/>
    <property type="project" value="InterPro"/>
</dbReference>
<sequence length="217" mass="23233">MEVYDRRDGKVLTSLDSGEPFASMSVVKLLIAIDVLARGDWTLPDATTRQQLTQMLSTSDDDLANTMWVDGGGSSIVTRDATLMGLSATKPPDDPGQWGDTQITAQDMVTVYRYLMDQMPASARDLLYNALYHATETAADGTDQFFGIPNGLPNTTWAIKQGWGSSGSSACFNTTGLLGKDSRYVVVVLTSAPLAYYRSLDDALTAGTAQLASLVAA</sequence>
<dbReference type="Gene3D" id="3.40.710.10">
    <property type="entry name" value="DD-peptidase/beta-lactamase superfamily"/>
    <property type="match status" value="1"/>
</dbReference>
<evidence type="ECO:0000313" key="2">
    <source>
        <dbReference type="Proteomes" id="UP000320011"/>
    </source>
</evidence>
<dbReference type="GO" id="GO:0046677">
    <property type="term" value="P:response to antibiotic"/>
    <property type="evidence" value="ECO:0007669"/>
    <property type="project" value="InterPro"/>
</dbReference>
<evidence type="ECO:0008006" key="3">
    <source>
        <dbReference type="Google" id="ProtNLM"/>
    </source>
</evidence>